<feature type="region of interest" description="Disordered" evidence="1">
    <location>
        <begin position="1"/>
        <end position="23"/>
    </location>
</feature>
<dbReference type="InParanoid" id="A0A5C3NPN4"/>
<feature type="region of interest" description="Disordered" evidence="1">
    <location>
        <begin position="275"/>
        <end position="297"/>
    </location>
</feature>
<feature type="compositionally biased region" description="Polar residues" evidence="1">
    <location>
        <begin position="213"/>
        <end position="228"/>
    </location>
</feature>
<feature type="region of interest" description="Disordered" evidence="1">
    <location>
        <begin position="191"/>
        <end position="251"/>
    </location>
</feature>
<keyword evidence="3" id="KW-1185">Reference proteome</keyword>
<proteinExistence type="predicted"/>
<feature type="compositionally biased region" description="Basic and acidic residues" evidence="1">
    <location>
        <begin position="199"/>
        <end position="208"/>
    </location>
</feature>
<dbReference type="Proteomes" id="UP000308197">
    <property type="component" value="Unassembled WGS sequence"/>
</dbReference>
<reference evidence="2 3" key="1">
    <citation type="journal article" date="2019" name="Nat. Ecol. Evol.">
        <title>Megaphylogeny resolves global patterns of mushroom evolution.</title>
        <authorList>
            <person name="Varga T."/>
            <person name="Krizsan K."/>
            <person name="Foldi C."/>
            <person name="Dima B."/>
            <person name="Sanchez-Garcia M."/>
            <person name="Sanchez-Ramirez S."/>
            <person name="Szollosi G.J."/>
            <person name="Szarkandi J.G."/>
            <person name="Papp V."/>
            <person name="Albert L."/>
            <person name="Andreopoulos W."/>
            <person name="Angelini C."/>
            <person name="Antonin V."/>
            <person name="Barry K.W."/>
            <person name="Bougher N.L."/>
            <person name="Buchanan P."/>
            <person name="Buyck B."/>
            <person name="Bense V."/>
            <person name="Catcheside P."/>
            <person name="Chovatia M."/>
            <person name="Cooper J."/>
            <person name="Damon W."/>
            <person name="Desjardin D."/>
            <person name="Finy P."/>
            <person name="Geml J."/>
            <person name="Haridas S."/>
            <person name="Hughes K."/>
            <person name="Justo A."/>
            <person name="Karasinski D."/>
            <person name="Kautmanova I."/>
            <person name="Kiss B."/>
            <person name="Kocsube S."/>
            <person name="Kotiranta H."/>
            <person name="LaButti K.M."/>
            <person name="Lechner B.E."/>
            <person name="Liimatainen K."/>
            <person name="Lipzen A."/>
            <person name="Lukacs Z."/>
            <person name="Mihaltcheva S."/>
            <person name="Morgado L.N."/>
            <person name="Niskanen T."/>
            <person name="Noordeloos M.E."/>
            <person name="Ohm R.A."/>
            <person name="Ortiz-Santana B."/>
            <person name="Ovrebo C."/>
            <person name="Racz N."/>
            <person name="Riley R."/>
            <person name="Savchenko A."/>
            <person name="Shiryaev A."/>
            <person name="Soop K."/>
            <person name="Spirin V."/>
            <person name="Szebenyi C."/>
            <person name="Tomsovsky M."/>
            <person name="Tulloss R.E."/>
            <person name="Uehling J."/>
            <person name="Grigoriev I.V."/>
            <person name="Vagvolgyi C."/>
            <person name="Papp T."/>
            <person name="Martin F.M."/>
            <person name="Miettinen O."/>
            <person name="Hibbett D.S."/>
            <person name="Nagy L.G."/>
        </authorList>
    </citation>
    <scope>NUCLEOTIDE SEQUENCE [LARGE SCALE GENOMIC DNA]</scope>
    <source>
        <strain evidence="2 3">HHB13444</strain>
    </source>
</reference>
<feature type="compositionally biased region" description="Polar residues" evidence="1">
    <location>
        <begin position="1"/>
        <end position="22"/>
    </location>
</feature>
<evidence type="ECO:0000313" key="3">
    <source>
        <dbReference type="Proteomes" id="UP000308197"/>
    </source>
</evidence>
<organism evidence="2 3">
    <name type="scientific">Polyporus arcularius HHB13444</name>
    <dbReference type="NCBI Taxonomy" id="1314778"/>
    <lineage>
        <taxon>Eukaryota</taxon>
        <taxon>Fungi</taxon>
        <taxon>Dikarya</taxon>
        <taxon>Basidiomycota</taxon>
        <taxon>Agaricomycotina</taxon>
        <taxon>Agaricomycetes</taxon>
        <taxon>Polyporales</taxon>
        <taxon>Polyporaceae</taxon>
        <taxon>Polyporus</taxon>
    </lineage>
</organism>
<dbReference type="EMBL" id="ML212107">
    <property type="protein sequence ID" value="TFK79245.1"/>
    <property type="molecule type" value="Genomic_DNA"/>
</dbReference>
<sequence length="450" mass="50993">MACRNNTRSRNNTGHRYGTNQWGKPLTVERPPKFIRDCKTVSYNHLPRRIVANKSDGTLSDRVRWVVLHSDLVGHVSARLHKIPDALTLVGTYRALARAAPSYSLLASYNGRVGAPKSEKKYAAQVAQEAYQATIKAAERTIGMLATPKVAHALSDLLPHRHQHGSTDRSRYVFWPRRISNYPQPMKIMEKEEGDNDQQDERQTKNREWGSPISYNPWETTPELTTDTEGSEDWDYNTHAHSDDNSLPELDNLELRSVDELTDKAMDKALEQLQVAGNPSAPPPPSPPPPPPANDKVNLIPPIRIRLMRGRGHARMYGITQNHRVLAVYDDPFPYTITEIEACYHLRWPAATAQQAKRASLVVDDIFARRGDYHTHDLLAVPPHTSYRAAFGLDEGTVEQWDLLHQVPDDDILRQAIEMFDPVKLGKSPELSRIFWFILVVVTSEEYGPE</sequence>
<name>A0A5C3NPN4_9APHY</name>
<protein>
    <submittedName>
        <fullName evidence="2">Uncharacterized protein</fullName>
    </submittedName>
</protein>
<dbReference type="AlphaFoldDB" id="A0A5C3NPN4"/>
<gene>
    <name evidence="2" type="ORF">K466DRAFT_570349</name>
</gene>
<evidence type="ECO:0000256" key="1">
    <source>
        <dbReference type="SAM" id="MobiDB-lite"/>
    </source>
</evidence>
<feature type="compositionally biased region" description="Pro residues" evidence="1">
    <location>
        <begin position="280"/>
        <end position="293"/>
    </location>
</feature>
<evidence type="ECO:0000313" key="2">
    <source>
        <dbReference type="EMBL" id="TFK79245.1"/>
    </source>
</evidence>
<accession>A0A5C3NPN4</accession>